<evidence type="ECO:0000256" key="1">
    <source>
        <dbReference type="ARBA" id="ARBA00004049"/>
    </source>
</evidence>
<keyword evidence="4" id="KW-0238">DNA-binding</keyword>
<reference evidence="8 9" key="1">
    <citation type="journal article" date="2009" name="Science">
        <title>Green evolution and dynamic adaptations revealed by genomes of the marine picoeukaryotes Micromonas.</title>
        <authorList>
            <person name="Worden A.Z."/>
            <person name="Lee J.H."/>
            <person name="Mock T."/>
            <person name="Rouze P."/>
            <person name="Simmons M.P."/>
            <person name="Aerts A.L."/>
            <person name="Allen A.E."/>
            <person name="Cuvelier M.L."/>
            <person name="Derelle E."/>
            <person name="Everett M.V."/>
            <person name="Foulon E."/>
            <person name="Grimwood J."/>
            <person name="Gundlach H."/>
            <person name="Henrissat B."/>
            <person name="Napoli C."/>
            <person name="McDonald S.M."/>
            <person name="Parker M.S."/>
            <person name="Rombauts S."/>
            <person name="Salamov A."/>
            <person name="Von Dassow P."/>
            <person name="Badger J.H."/>
            <person name="Coutinho P.M."/>
            <person name="Demir E."/>
            <person name="Dubchak I."/>
            <person name="Gentemann C."/>
            <person name="Eikrem W."/>
            <person name="Gready J.E."/>
            <person name="John U."/>
            <person name="Lanier W."/>
            <person name="Lindquist E.A."/>
            <person name="Lucas S."/>
            <person name="Mayer K.F."/>
            <person name="Moreau H."/>
            <person name="Not F."/>
            <person name="Otillar R."/>
            <person name="Panaud O."/>
            <person name="Pangilinan J."/>
            <person name="Paulsen I."/>
            <person name="Piegu B."/>
            <person name="Poliakov A."/>
            <person name="Robbens S."/>
            <person name="Schmutz J."/>
            <person name="Toulza E."/>
            <person name="Wyss T."/>
            <person name="Zelensky A."/>
            <person name="Zhou K."/>
            <person name="Armbrust E.V."/>
            <person name="Bhattacharya D."/>
            <person name="Goodenough U.W."/>
            <person name="Van de Peer Y."/>
            <person name="Grigoriev I.V."/>
        </authorList>
    </citation>
    <scope>NUCLEOTIDE SEQUENCE [LARGE SCALE GENOMIC DNA]</scope>
    <source>
        <strain evidence="9">RCC299 / NOUM17</strain>
    </source>
</reference>
<evidence type="ECO:0000256" key="4">
    <source>
        <dbReference type="ARBA" id="ARBA00023125"/>
    </source>
</evidence>
<dbReference type="InterPro" id="IPR003035">
    <property type="entry name" value="RWP-RK_dom"/>
</dbReference>
<dbReference type="Proteomes" id="UP000002009">
    <property type="component" value="Chromosome 16"/>
</dbReference>
<comment type="function">
    <text evidence="1">Putative transcription factor.</text>
</comment>
<dbReference type="PANTHER" id="PTHR46373">
    <property type="entry name" value="PROTEIN RKD4"/>
    <property type="match status" value="1"/>
</dbReference>
<keyword evidence="6" id="KW-0539">Nucleus</keyword>
<gene>
    <name evidence="8" type="ORF">MICPUN_64846</name>
</gene>
<name>C1EJ86_MICCC</name>
<dbReference type="OMA" id="MPECIND"/>
<proteinExistence type="predicted"/>
<dbReference type="AlphaFoldDB" id="C1EJ86"/>
<keyword evidence="9" id="KW-1185">Reference proteome</keyword>
<dbReference type="GO" id="GO:0003700">
    <property type="term" value="F:DNA-binding transcription factor activity"/>
    <property type="evidence" value="ECO:0007669"/>
    <property type="project" value="InterPro"/>
</dbReference>
<evidence type="ECO:0000313" key="8">
    <source>
        <dbReference type="EMBL" id="ACO68141.1"/>
    </source>
</evidence>
<keyword evidence="2" id="KW-0805">Transcription regulation</keyword>
<protein>
    <recommendedName>
        <fullName evidence="7">RWP-RK domain-containing protein</fullName>
    </recommendedName>
</protein>
<dbReference type="InterPro" id="IPR044607">
    <property type="entry name" value="RKD-like"/>
</dbReference>
<organism evidence="8 9">
    <name type="scientific">Micromonas commoda (strain RCC299 / NOUM17 / CCMP2709)</name>
    <name type="common">Picoplanktonic green alga</name>
    <dbReference type="NCBI Taxonomy" id="296587"/>
    <lineage>
        <taxon>Eukaryota</taxon>
        <taxon>Viridiplantae</taxon>
        <taxon>Chlorophyta</taxon>
        <taxon>Mamiellophyceae</taxon>
        <taxon>Mamiellales</taxon>
        <taxon>Mamiellaceae</taxon>
        <taxon>Micromonas</taxon>
    </lineage>
</organism>
<dbReference type="PROSITE" id="PS51519">
    <property type="entry name" value="RWP_RK"/>
    <property type="match status" value="1"/>
</dbReference>
<dbReference type="EMBL" id="CP001334">
    <property type="protein sequence ID" value="ACO68141.1"/>
    <property type="molecule type" value="Genomic_DNA"/>
</dbReference>
<evidence type="ECO:0000256" key="2">
    <source>
        <dbReference type="ARBA" id="ARBA00023015"/>
    </source>
</evidence>
<dbReference type="RefSeq" id="XP_002506883.1">
    <property type="nucleotide sequence ID" value="XM_002506837.1"/>
</dbReference>
<evidence type="ECO:0000313" key="9">
    <source>
        <dbReference type="Proteomes" id="UP000002009"/>
    </source>
</evidence>
<keyword evidence="5" id="KW-0804">Transcription</keyword>
<dbReference type="GeneID" id="8249671"/>
<evidence type="ECO:0000259" key="7">
    <source>
        <dbReference type="PROSITE" id="PS51519"/>
    </source>
</evidence>
<dbReference type="PANTHER" id="PTHR46373:SF20">
    <property type="entry name" value="PROTEIN RKD1"/>
    <property type="match status" value="1"/>
</dbReference>
<dbReference type="InParanoid" id="C1EJ86"/>
<dbReference type="OrthoDB" id="6270329at2759"/>
<dbReference type="KEGG" id="mis:MICPUN_64846"/>
<dbReference type="GO" id="GO:0003677">
    <property type="term" value="F:DNA binding"/>
    <property type="evidence" value="ECO:0007669"/>
    <property type="project" value="UniProtKB-KW"/>
</dbReference>
<evidence type="ECO:0000256" key="5">
    <source>
        <dbReference type="ARBA" id="ARBA00023163"/>
    </source>
</evidence>
<sequence>MPARPYHSSAPKQPRRVPHHLVDKKNTWGKVQTGMRESSCESSDSEIEFNGASNTEITTAPVAVSSVHMTKSTLSQVAMLTEAAAAKLFNMGTTRFKAKCRNLGVDRWPHRKLQSLSNLYTDLKEHMDRSEKGSVKRQQYSNDMAVIKAYSIRLESDLSLLNQFYNGKKAWPDEILKIRQTIYKKRHAKVLSEKKKKLSHAGKQDQKRQLPVVKCEASDSEVDIKQEASDSEQFSVDTKKSTDSLCVVMPECINDGTLMMRSLESGGAHMVGDKDDYVFWAML</sequence>
<dbReference type="Pfam" id="PF02042">
    <property type="entry name" value="RWP-RK"/>
    <property type="match status" value="1"/>
</dbReference>
<evidence type="ECO:0000256" key="3">
    <source>
        <dbReference type="ARBA" id="ARBA00023054"/>
    </source>
</evidence>
<keyword evidence="3" id="KW-0175">Coiled coil</keyword>
<feature type="domain" description="RWP-RK" evidence="7">
    <location>
        <begin position="52"/>
        <end position="137"/>
    </location>
</feature>
<accession>C1EJ86</accession>
<evidence type="ECO:0000256" key="6">
    <source>
        <dbReference type="ARBA" id="ARBA00023242"/>
    </source>
</evidence>